<accession>A0A0D3KCC3</accession>
<dbReference type="PANTHER" id="PTHR43668">
    <property type="entry name" value="ALLANTOINASE"/>
    <property type="match status" value="1"/>
</dbReference>
<dbReference type="RefSeq" id="XP_005785837.1">
    <property type="nucleotide sequence ID" value="XM_005785780.1"/>
</dbReference>
<dbReference type="HOGENOM" id="CLU_015572_4_0_1"/>
<dbReference type="STRING" id="2903.R1DD72"/>
<dbReference type="GO" id="GO:0000256">
    <property type="term" value="P:allantoin catabolic process"/>
    <property type="evidence" value="ECO:0007669"/>
    <property type="project" value="InterPro"/>
</dbReference>
<comment type="similarity">
    <text evidence="3">Belongs to the metallo-dependent hydrolases superfamily. Allantoinase family.</text>
</comment>
<evidence type="ECO:0000256" key="3">
    <source>
        <dbReference type="ARBA" id="ARBA00010368"/>
    </source>
</evidence>
<dbReference type="Proteomes" id="UP000013827">
    <property type="component" value="Unassembled WGS sequence"/>
</dbReference>
<dbReference type="AlphaFoldDB" id="A0A0D3KCC3"/>
<dbReference type="SUPFAM" id="SSF51556">
    <property type="entry name" value="Metallo-dependent hydrolases"/>
    <property type="match status" value="1"/>
</dbReference>
<name>A0A0D3KCC3_EMIH1</name>
<dbReference type="KEGG" id="ehx:EMIHUDRAFT_71760"/>
<comment type="cofactor">
    <cofactor evidence="1">
        <name>Zn(2+)</name>
        <dbReference type="ChEBI" id="CHEBI:29105"/>
    </cofactor>
</comment>
<dbReference type="InterPro" id="IPR011059">
    <property type="entry name" value="Metal-dep_hydrolase_composite"/>
</dbReference>
<dbReference type="GO" id="GO:0050897">
    <property type="term" value="F:cobalt ion binding"/>
    <property type="evidence" value="ECO:0007669"/>
    <property type="project" value="InterPro"/>
</dbReference>
<dbReference type="InterPro" id="IPR032466">
    <property type="entry name" value="Metal_Hydrolase"/>
</dbReference>
<dbReference type="GeneID" id="17278678"/>
<protein>
    <recommendedName>
        <fullName evidence="5">allantoinase</fullName>
        <ecNumber evidence="5">3.5.2.5</ecNumber>
    </recommendedName>
</protein>
<feature type="domain" description="Amidohydrolase-related" evidence="10">
    <location>
        <begin position="113"/>
        <end position="463"/>
    </location>
</feature>
<dbReference type="EnsemblProtists" id="EOD33408">
    <property type="protein sequence ID" value="EOD33408"/>
    <property type="gene ID" value="EMIHUDRAFT_71760"/>
</dbReference>
<evidence type="ECO:0000256" key="6">
    <source>
        <dbReference type="ARBA" id="ARBA00022723"/>
    </source>
</evidence>
<evidence type="ECO:0000256" key="9">
    <source>
        <dbReference type="SAM" id="Phobius"/>
    </source>
</evidence>
<dbReference type="PaxDb" id="2903-EOD33408"/>
<keyword evidence="7" id="KW-0378">Hydrolase</keyword>
<keyword evidence="8" id="KW-0862">Zinc</keyword>
<keyword evidence="9" id="KW-1133">Transmembrane helix</keyword>
<comment type="subunit">
    <text evidence="4">Homotetramer.</text>
</comment>
<evidence type="ECO:0000313" key="12">
    <source>
        <dbReference type="Proteomes" id="UP000013827"/>
    </source>
</evidence>
<dbReference type="GO" id="GO:0008270">
    <property type="term" value="F:zinc ion binding"/>
    <property type="evidence" value="ECO:0007669"/>
    <property type="project" value="InterPro"/>
</dbReference>
<dbReference type="OMA" id="SRLHVCH"/>
<dbReference type="InterPro" id="IPR006680">
    <property type="entry name" value="Amidohydro-rel"/>
</dbReference>
<sequence>MPERLARWTAVACALHAFGLYALIFALLVLRPAQPLADLQPHAPPAGTSVACAVTASVLYSDRVVLPSGVAPALVHVDDGGAIMHVEQAAPEAAAAYARARGLRFEDFRGEAISPGLIDVHVHVSAVGGRGWEGYATATKAAAAGGITTIVGMPLNSLPPTVSVDALEAEVAKAAAEGLHCDVGLWGGVVPSSLGSLQPLLADERVLGLKAFLSPLPRSAGYEAVHPDELRTAAKAAVSAAVPLLVHCELMTTAEMEALQPDITADPNASRRFATFLATRPPLFERRAIEALVGLVEEIPSLRAHVVHLSDAGSLPLLRQAKRASGGRLSVETCPHYLVFSAEEVPDGETRLKCLPPIRGAANREGLWEGLSDGTVDLIASDHSPCAPELRALSSGDFLTAWAGISGLQSSLQATWTAAASRGWSLTNLSHWWSEGPATLAGLTARKGRIAAGMDADLVVWSPEAPGVSDRLYTRHAGSPYAGRSGLLGRVRLTLVRGRRAFSADPESIEGPSHGPACGMLLRRETERAIEADS</sequence>
<evidence type="ECO:0000256" key="7">
    <source>
        <dbReference type="ARBA" id="ARBA00022801"/>
    </source>
</evidence>
<proteinExistence type="inferred from homology"/>
<reference evidence="11" key="2">
    <citation type="submission" date="2024-10" db="UniProtKB">
        <authorList>
            <consortium name="EnsemblProtists"/>
        </authorList>
    </citation>
    <scope>IDENTIFICATION</scope>
</reference>
<dbReference type="eggNOG" id="KOG2584">
    <property type="taxonomic scope" value="Eukaryota"/>
</dbReference>
<dbReference type="InterPro" id="IPR017593">
    <property type="entry name" value="Allantoinase"/>
</dbReference>
<evidence type="ECO:0000256" key="5">
    <source>
        <dbReference type="ARBA" id="ARBA00012863"/>
    </source>
</evidence>
<dbReference type="SUPFAM" id="SSF51338">
    <property type="entry name" value="Composite domain of metallo-dependent hydrolases"/>
    <property type="match status" value="1"/>
</dbReference>
<keyword evidence="9" id="KW-0812">Transmembrane</keyword>
<dbReference type="Pfam" id="PF01979">
    <property type="entry name" value="Amidohydro_1"/>
    <property type="match status" value="1"/>
</dbReference>
<dbReference type="GO" id="GO:0005737">
    <property type="term" value="C:cytoplasm"/>
    <property type="evidence" value="ECO:0007669"/>
    <property type="project" value="TreeGrafter"/>
</dbReference>
<evidence type="ECO:0000256" key="1">
    <source>
        <dbReference type="ARBA" id="ARBA00001947"/>
    </source>
</evidence>
<dbReference type="UniPathway" id="UPA00395">
    <property type="reaction ID" value="UER00653"/>
</dbReference>
<evidence type="ECO:0000256" key="4">
    <source>
        <dbReference type="ARBA" id="ARBA00011881"/>
    </source>
</evidence>
<dbReference type="GO" id="GO:0004038">
    <property type="term" value="F:allantoinase activity"/>
    <property type="evidence" value="ECO:0007669"/>
    <property type="project" value="UniProtKB-EC"/>
</dbReference>
<dbReference type="EC" id="3.5.2.5" evidence="5"/>
<evidence type="ECO:0000259" key="10">
    <source>
        <dbReference type="Pfam" id="PF01979"/>
    </source>
</evidence>
<dbReference type="InterPro" id="IPR050138">
    <property type="entry name" value="DHOase/Allantoinase_Hydrolase"/>
</dbReference>
<comment type="pathway">
    <text evidence="2">Nitrogen metabolism; (S)-allantoin degradation; allantoate from (S)-allantoin: step 1/1.</text>
</comment>
<organism evidence="11 12">
    <name type="scientific">Emiliania huxleyi (strain CCMP1516)</name>
    <dbReference type="NCBI Taxonomy" id="280463"/>
    <lineage>
        <taxon>Eukaryota</taxon>
        <taxon>Haptista</taxon>
        <taxon>Haptophyta</taxon>
        <taxon>Prymnesiophyceae</taxon>
        <taxon>Isochrysidales</taxon>
        <taxon>Noelaerhabdaceae</taxon>
        <taxon>Emiliania</taxon>
    </lineage>
</organism>
<evidence type="ECO:0000313" key="11">
    <source>
        <dbReference type="EnsemblProtists" id="EOD33408"/>
    </source>
</evidence>
<dbReference type="NCBIfam" id="TIGR03178">
    <property type="entry name" value="allantoinase"/>
    <property type="match status" value="1"/>
</dbReference>
<reference evidence="12" key="1">
    <citation type="journal article" date="2013" name="Nature">
        <title>Pan genome of the phytoplankton Emiliania underpins its global distribution.</title>
        <authorList>
            <person name="Read B.A."/>
            <person name="Kegel J."/>
            <person name="Klute M.J."/>
            <person name="Kuo A."/>
            <person name="Lefebvre S.C."/>
            <person name="Maumus F."/>
            <person name="Mayer C."/>
            <person name="Miller J."/>
            <person name="Monier A."/>
            <person name="Salamov A."/>
            <person name="Young J."/>
            <person name="Aguilar M."/>
            <person name="Claverie J.M."/>
            <person name="Frickenhaus S."/>
            <person name="Gonzalez K."/>
            <person name="Herman E.K."/>
            <person name="Lin Y.C."/>
            <person name="Napier J."/>
            <person name="Ogata H."/>
            <person name="Sarno A.F."/>
            <person name="Shmutz J."/>
            <person name="Schroeder D."/>
            <person name="de Vargas C."/>
            <person name="Verret F."/>
            <person name="von Dassow P."/>
            <person name="Valentin K."/>
            <person name="Van de Peer Y."/>
            <person name="Wheeler G."/>
            <person name="Dacks J.B."/>
            <person name="Delwiche C.F."/>
            <person name="Dyhrman S.T."/>
            <person name="Glockner G."/>
            <person name="John U."/>
            <person name="Richards T."/>
            <person name="Worden A.Z."/>
            <person name="Zhang X."/>
            <person name="Grigoriev I.V."/>
            <person name="Allen A.E."/>
            <person name="Bidle K."/>
            <person name="Borodovsky M."/>
            <person name="Bowler C."/>
            <person name="Brownlee C."/>
            <person name="Cock J.M."/>
            <person name="Elias M."/>
            <person name="Gladyshev V.N."/>
            <person name="Groth M."/>
            <person name="Guda C."/>
            <person name="Hadaegh A."/>
            <person name="Iglesias-Rodriguez M.D."/>
            <person name="Jenkins J."/>
            <person name="Jones B.M."/>
            <person name="Lawson T."/>
            <person name="Leese F."/>
            <person name="Lindquist E."/>
            <person name="Lobanov A."/>
            <person name="Lomsadze A."/>
            <person name="Malik S.B."/>
            <person name="Marsh M.E."/>
            <person name="Mackinder L."/>
            <person name="Mock T."/>
            <person name="Mueller-Roeber B."/>
            <person name="Pagarete A."/>
            <person name="Parker M."/>
            <person name="Probert I."/>
            <person name="Quesneville H."/>
            <person name="Raines C."/>
            <person name="Rensing S.A."/>
            <person name="Riano-Pachon D.M."/>
            <person name="Richier S."/>
            <person name="Rokitta S."/>
            <person name="Shiraiwa Y."/>
            <person name="Soanes D.M."/>
            <person name="van der Giezen M."/>
            <person name="Wahlund T.M."/>
            <person name="Williams B."/>
            <person name="Wilson W."/>
            <person name="Wolfe G."/>
            <person name="Wurch L.L."/>
        </authorList>
    </citation>
    <scope>NUCLEOTIDE SEQUENCE</scope>
</reference>
<keyword evidence="9" id="KW-0472">Membrane</keyword>
<keyword evidence="6" id="KW-0479">Metal-binding</keyword>
<evidence type="ECO:0000256" key="8">
    <source>
        <dbReference type="ARBA" id="ARBA00022833"/>
    </source>
</evidence>
<keyword evidence="12" id="KW-1185">Reference proteome</keyword>
<feature type="transmembrane region" description="Helical" evidence="9">
    <location>
        <begin position="6"/>
        <end position="30"/>
    </location>
</feature>
<evidence type="ECO:0000256" key="2">
    <source>
        <dbReference type="ARBA" id="ARBA00004968"/>
    </source>
</evidence>
<dbReference type="GO" id="GO:0006145">
    <property type="term" value="P:purine nucleobase catabolic process"/>
    <property type="evidence" value="ECO:0007669"/>
    <property type="project" value="TreeGrafter"/>
</dbReference>
<dbReference type="PANTHER" id="PTHR43668:SF2">
    <property type="entry name" value="ALLANTOINASE"/>
    <property type="match status" value="1"/>
</dbReference>
<dbReference type="Gene3D" id="3.20.20.140">
    <property type="entry name" value="Metal-dependent hydrolases"/>
    <property type="match status" value="1"/>
</dbReference>